<feature type="region of interest" description="Disordered" evidence="6">
    <location>
        <begin position="562"/>
        <end position="595"/>
    </location>
</feature>
<gene>
    <name evidence="8" type="ORF">OPV22_017316</name>
</gene>
<comment type="function">
    <text evidence="5">Transcriptional regulator that acts as a repressor of the gibberellin (GA) signaling pathway. Probably acts by participating in large multiprotein complexes that repress transcription of GA-inducible genes.</text>
</comment>
<proteinExistence type="inferred from homology"/>
<sequence>MSRSDLGTDPYDSVEDDRWIASASASRGEIDSLLQGAGYRVCSTDLRHVAIGLEQLESAMVGDQCVASSAEAIHYNPSDLTAWVDSMLSELAPDPHLPRHPHITATANTWADPTQQRPSLHGLENHHQHRSVPAVSLQSMDEEEDAAIRLVHLLVSCADYVQRGDSEMAGSLLGQTRLALARVNTGFGIGKVAGYFVDALCRRLYPPPLSAAGGGGSAANPEILHHHFYEACPYVKFAHFTANQAILEAFQGHDRVHVVDFNLMHGLQWPALIQALALRPGGPPLLRLTGVGPPSPDGRDALREVGLRLAELARSVQVRFAFRGVAATRLEHVRPWMFQVAPGEAVAVNTVLQLHRLLGDRASPEGGDAAAAEPIDTVLAWIVGLKPKIVTVVEQEADHNKPSFLDRFTEALFYYSTMFDSLEGGRAGGSHRGGHHHHHHQQQQQTVAEAYLQREMCNIVCCEGAARVERHEPLARWRDRLGRAGLRAVHLGSNAFKQASMLLTLFSGEGYCVEEADGCLTLGWHGRPLISASAWRADDDAALPCDHQTLLVLQDHSSSVTSGSNNVVDGDDHHLRQHSVVRNNDTGSGSSCSRV</sequence>
<dbReference type="Proteomes" id="UP001222027">
    <property type="component" value="Unassembled WGS sequence"/>
</dbReference>
<evidence type="ECO:0000313" key="9">
    <source>
        <dbReference type="Proteomes" id="UP001222027"/>
    </source>
</evidence>
<keyword evidence="3 5" id="KW-0804">Transcription</keyword>
<accession>A0AAV8QSY9</accession>
<dbReference type="PANTHER" id="PTHR31636">
    <property type="entry name" value="OSJNBA0084A10.13 PROTEIN-RELATED"/>
    <property type="match status" value="1"/>
</dbReference>
<evidence type="ECO:0000256" key="1">
    <source>
        <dbReference type="ARBA" id="ARBA00010273"/>
    </source>
</evidence>
<organism evidence="8 9">
    <name type="scientific">Ensete ventricosum</name>
    <name type="common">Abyssinian banana</name>
    <name type="synonym">Musa ensete</name>
    <dbReference type="NCBI Taxonomy" id="4639"/>
    <lineage>
        <taxon>Eukaryota</taxon>
        <taxon>Viridiplantae</taxon>
        <taxon>Streptophyta</taxon>
        <taxon>Embryophyta</taxon>
        <taxon>Tracheophyta</taxon>
        <taxon>Spermatophyta</taxon>
        <taxon>Magnoliopsida</taxon>
        <taxon>Liliopsida</taxon>
        <taxon>Zingiberales</taxon>
        <taxon>Musaceae</taxon>
        <taxon>Ensete</taxon>
    </lineage>
</organism>
<keyword evidence="2 5" id="KW-0805">Transcription regulation</keyword>
<feature type="domain" description="Transcriptional factor DELLA N-terminal" evidence="7">
    <location>
        <begin position="31"/>
        <end position="95"/>
    </location>
</feature>
<dbReference type="EMBL" id="JAQQAF010000005">
    <property type="protein sequence ID" value="KAJ8484831.1"/>
    <property type="molecule type" value="Genomic_DNA"/>
</dbReference>
<dbReference type="InterPro" id="IPR005202">
    <property type="entry name" value="TF_GRAS"/>
</dbReference>
<dbReference type="GO" id="GO:0009740">
    <property type="term" value="P:gibberellic acid mediated signaling pathway"/>
    <property type="evidence" value="ECO:0007669"/>
    <property type="project" value="UniProtKB-UniRule"/>
</dbReference>
<keyword evidence="5" id="KW-0539">Nucleus</keyword>
<dbReference type="PROSITE" id="PS50985">
    <property type="entry name" value="GRAS"/>
    <property type="match status" value="1"/>
</dbReference>
<dbReference type="Gene3D" id="1.10.10.1290">
    <property type="entry name" value="Transcriptional regulator DELLA, N-terminal domain"/>
    <property type="match status" value="1"/>
</dbReference>
<feature type="region of interest" description="SAW" evidence="4">
    <location>
        <begin position="461"/>
        <end position="536"/>
    </location>
</feature>
<feature type="region of interest" description="Disordered" evidence="6">
    <location>
        <begin position="426"/>
        <end position="445"/>
    </location>
</feature>
<dbReference type="InterPro" id="IPR021914">
    <property type="entry name" value="TF_DELLA_N"/>
</dbReference>
<reference evidence="8 9" key="1">
    <citation type="submission" date="2022-12" db="EMBL/GenBank/DDBJ databases">
        <title>Chromosome-scale assembly of the Ensete ventricosum genome.</title>
        <authorList>
            <person name="Dussert Y."/>
            <person name="Stocks J."/>
            <person name="Wendawek A."/>
            <person name="Woldeyes F."/>
            <person name="Nichols R.A."/>
            <person name="Borrell J.S."/>
        </authorList>
    </citation>
    <scope>NUCLEOTIDE SEQUENCE [LARGE SCALE GENOMIC DNA]</scope>
    <source>
        <strain evidence="9">cv. Maze</strain>
        <tissue evidence="8">Seeds</tissue>
    </source>
</reference>
<feature type="compositionally biased region" description="Polar residues" evidence="6">
    <location>
        <begin position="580"/>
        <end position="595"/>
    </location>
</feature>
<feature type="region of interest" description="Leucine repeat II (LRII)" evidence="4">
    <location>
        <begin position="304"/>
        <end position="336"/>
    </location>
</feature>
<dbReference type="SMART" id="SM01129">
    <property type="entry name" value="DELLA"/>
    <property type="match status" value="1"/>
</dbReference>
<keyword evidence="5" id="KW-0939">Gibberellin signaling pathway</keyword>
<comment type="caution">
    <text evidence="8">The sequence shown here is derived from an EMBL/GenBank/DDBJ whole genome shotgun (WGS) entry which is preliminary data.</text>
</comment>
<comment type="similarity">
    <text evidence="1 5">Belongs to the GRAS family. DELLA subfamily.</text>
</comment>
<evidence type="ECO:0000256" key="5">
    <source>
        <dbReference type="RuleBase" id="RU367159"/>
    </source>
</evidence>
<feature type="short sequence motif" description="LXXLL motif" evidence="4">
    <location>
        <begin position="354"/>
        <end position="358"/>
    </location>
</feature>
<dbReference type="GO" id="GO:0005634">
    <property type="term" value="C:nucleus"/>
    <property type="evidence" value="ECO:0007669"/>
    <property type="project" value="UniProtKB-SubCell"/>
</dbReference>
<evidence type="ECO:0000256" key="6">
    <source>
        <dbReference type="SAM" id="MobiDB-lite"/>
    </source>
</evidence>
<keyword evidence="9" id="KW-1185">Reference proteome</keyword>
<dbReference type="AlphaFoldDB" id="A0AAV8QSY9"/>
<feature type="short sequence motif" description="VHIID" evidence="4">
    <location>
        <begin position="256"/>
        <end position="260"/>
    </location>
</feature>
<dbReference type="InterPro" id="IPR038088">
    <property type="entry name" value="DELLA_N_sf"/>
</dbReference>
<comment type="caution">
    <text evidence="4">Lacks conserved residue(s) required for the propagation of feature annotation.</text>
</comment>
<name>A0AAV8QSY9_ENSVE</name>
<feature type="region of interest" description="Disordered" evidence="6">
    <location>
        <begin position="112"/>
        <end position="133"/>
    </location>
</feature>
<dbReference type="Pfam" id="PF12041">
    <property type="entry name" value="DELLA"/>
    <property type="match status" value="1"/>
</dbReference>
<feature type="compositionally biased region" description="Basic residues" evidence="6">
    <location>
        <begin position="432"/>
        <end position="441"/>
    </location>
</feature>
<evidence type="ECO:0000256" key="4">
    <source>
        <dbReference type="PROSITE-ProRule" id="PRU01191"/>
    </source>
</evidence>
<comment type="domain">
    <text evidence="5">The DELLA motif is required for its GA-induced degradation.</text>
</comment>
<dbReference type="Pfam" id="PF03514">
    <property type="entry name" value="GRAS"/>
    <property type="match status" value="1"/>
</dbReference>
<evidence type="ECO:0000313" key="8">
    <source>
        <dbReference type="EMBL" id="KAJ8484831.1"/>
    </source>
</evidence>
<protein>
    <recommendedName>
        <fullName evidence="5">DELLA protein</fullName>
    </recommendedName>
</protein>
<comment type="subcellular location">
    <subcellularLocation>
        <location evidence="5">Nucleus</location>
    </subcellularLocation>
</comment>
<evidence type="ECO:0000259" key="7">
    <source>
        <dbReference type="Pfam" id="PF12041"/>
    </source>
</evidence>
<evidence type="ECO:0000256" key="2">
    <source>
        <dbReference type="ARBA" id="ARBA00023015"/>
    </source>
</evidence>
<evidence type="ECO:0000256" key="3">
    <source>
        <dbReference type="ARBA" id="ARBA00023163"/>
    </source>
</evidence>